<dbReference type="EMBL" id="CP019474">
    <property type="protein sequence ID" value="UQC77899.1"/>
    <property type="molecule type" value="Genomic_DNA"/>
</dbReference>
<protein>
    <recommendedName>
        <fullName evidence="4">RRM domain-containing protein</fullName>
    </recommendedName>
</protein>
<feature type="compositionally biased region" description="Low complexity" evidence="1">
    <location>
        <begin position="312"/>
        <end position="335"/>
    </location>
</feature>
<evidence type="ECO:0008006" key="4">
    <source>
        <dbReference type="Google" id="ProtNLM"/>
    </source>
</evidence>
<feature type="region of interest" description="Disordered" evidence="1">
    <location>
        <begin position="277"/>
        <end position="357"/>
    </location>
</feature>
<dbReference type="Proteomes" id="UP000830671">
    <property type="component" value="Chromosome 2"/>
</dbReference>
<dbReference type="GeneID" id="73337404"/>
<evidence type="ECO:0000313" key="2">
    <source>
        <dbReference type="EMBL" id="UQC77899.1"/>
    </source>
</evidence>
<sequence>MEDGENQPNIKDEFHCSLLTTSNHHLLPLFARIDSRKAKALWFITGSCSRRWRLTLDRARARSWFPSSRINMQPYLARPGQETGVFYIPIANLPFDTNWRQFKDWLREGCVVDHVQIFGPSTSGWIRVLGQHNFYGACDRLKEGVFHGRRIMFDDRNMSNPIMIKDVEVTENSASTRTRSQRPEYTDPNYQQTSPYSYDSYPEASYVQWDQNSCGFRRDYSTQQPTMLYADDGFSPGTYSTSSGQTDTTFQTPNTAGSNSEALGVKDWNSYKSESCSIGEGITGGQPQKPVSRPKKSGDPAKKKRSTEKSKASATPKSSSNQPSGDSSSSHQSQASKKRPLIADASERSPNDLSPGA</sequence>
<accession>A0A9Q8SIA9</accession>
<feature type="compositionally biased region" description="Polar residues" evidence="1">
    <location>
        <begin position="237"/>
        <end position="261"/>
    </location>
</feature>
<feature type="region of interest" description="Disordered" evidence="1">
    <location>
        <begin position="169"/>
        <end position="194"/>
    </location>
</feature>
<keyword evidence="3" id="KW-1185">Reference proteome</keyword>
<reference evidence="2" key="1">
    <citation type="journal article" date="2021" name="Mol. Plant Microbe Interact.">
        <title>Complete Genome Sequence of the Plant-Pathogenic Fungus Colletotrichum lupini.</title>
        <authorList>
            <person name="Baroncelli R."/>
            <person name="Pensec F."/>
            <person name="Da Lio D."/>
            <person name="Boufleur T."/>
            <person name="Vicente I."/>
            <person name="Sarrocco S."/>
            <person name="Picot A."/>
            <person name="Baraldi E."/>
            <person name="Sukno S."/>
            <person name="Thon M."/>
            <person name="Le Floch G."/>
        </authorList>
    </citation>
    <scope>NUCLEOTIDE SEQUENCE</scope>
    <source>
        <strain evidence="2">IMI 504893</strain>
    </source>
</reference>
<evidence type="ECO:0000313" key="3">
    <source>
        <dbReference type="Proteomes" id="UP000830671"/>
    </source>
</evidence>
<name>A0A9Q8SIA9_9PEZI</name>
<gene>
    <name evidence="2" type="ORF">CLUP02_03372</name>
</gene>
<proteinExistence type="predicted"/>
<dbReference type="KEGG" id="clup:CLUP02_03372"/>
<feature type="compositionally biased region" description="Basic and acidic residues" evidence="1">
    <location>
        <begin position="296"/>
        <end position="311"/>
    </location>
</feature>
<evidence type="ECO:0000256" key="1">
    <source>
        <dbReference type="SAM" id="MobiDB-lite"/>
    </source>
</evidence>
<organism evidence="2 3">
    <name type="scientific">Colletotrichum lupini</name>
    <dbReference type="NCBI Taxonomy" id="145971"/>
    <lineage>
        <taxon>Eukaryota</taxon>
        <taxon>Fungi</taxon>
        <taxon>Dikarya</taxon>
        <taxon>Ascomycota</taxon>
        <taxon>Pezizomycotina</taxon>
        <taxon>Sordariomycetes</taxon>
        <taxon>Hypocreomycetidae</taxon>
        <taxon>Glomerellales</taxon>
        <taxon>Glomerellaceae</taxon>
        <taxon>Colletotrichum</taxon>
        <taxon>Colletotrichum acutatum species complex</taxon>
    </lineage>
</organism>
<dbReference type="RefSeq" id="XP_049139537.1">
    <property type="nucleotide sequence ID" value="XM_049282394.1"/>
</dbReference>
<feature type="region of interest" description="Disordered" evidence="1">
    <location>
        <begin position="232"/>
        <end position="263"/>
    </location>
</feature>
<dbReference type="AlphaFoldDB" id="A0A9Q8SIA9"/>